<evidence type="ECO:0000313" key="3">
    <source>
        <dbReference type="EMBL" id="MFC4244299.1"/>
    </source>
</evidence>
<dbReference type="RefSeq" id="WP_390229499.1">
    <property type="nucleotide sequence ID" value="NZ_JBHSCN010000005.1"/>
</dbReference>
<dbReference type="PIRSF" id="PIRSF010256">
    <property type="entry name" value="CoxE_vWa"/>
    <property type="match status" value="1"/>
</dbReference>
<sequence length="420" mass="45618">MPEPRLPEPPTLGSRTSVREDTRAFAVDTAAFAAAFSGALRRAGLAGTPDRAAWLVEALRLIPPRTRSELYWASRAVFVTSHDQLPVFDALFDTVFGGAIDVSDSRGDPNAPSADTVRRRAAADWRPPAPPSGAPANGPTPPALPGSGDGADDRETTDAVLLASSREERLHETAFTALDADELARIRRLAAALALATPLRPGRRPQRSPRSRDRLDLRRTVRAARRTGGDAVRLLHSEPRPRPRRLVVLCDVSASMEPYTEVFLSFMQAAVVTSHAEAFVFATRLTRLTRQLAVRDPDRGLERAGAGARDWAGGTRLADGIRSFIDEYGRRGIARGAIVVIVSDGWAQDDPAEIGRQMARLTRLAHRIVWVNPRKAQPGYQPLVGGMAAALPYCDAFVSGHSFAALRELVAVIAEERTHY</sequence>
<dbReference type="InterPro" id="IPR011195">
    <property type="entry name" value="UCP010256"/>
</dbReference>
<dbReference type="SMART" id="SM00327">
    <property type="entry name" value="VWA"/>
    <property type="match status" value="1"/>
</dbReference>
<feature type="domain" description="VWFA" evidence="2">
    <location>
        <begin position="243"/>
        <end position="418"/>
    </location>
</feature>
<dbReference type="PANTHER" id="PTHR39338:SF6">
    <property type="entry name" value="BLL5662 PROTEIN"/>
    <property type="match status" value="1"/>
</dbReference>
<reference evidence="4" key="1">
    <citation type="journal article" date="2019" name="Int. J. Syst. Evol. Microbiol.">
        <title>The Global Catalogue of Microorganisms (GCM) 10K type strain sequencing project: providing services to taxonomists for standard genome sequencing and annotation.</title>
        <authorList>
            <consortium name="The Broad Institute Genomics Platform"/>
            <consortium name="The Broad Institute Genome Sequencing Center for Infectious Disease"/>
            <person name="Wu L."/>
            <person name="Ma J."/>
        </authorList>
    </citation>
    <scope>NUCLEOTIDE SEQUENCE [LARGE SCALE GENOMIC DNA]</scope>
    <source>
        <strain evidence="4">CGMCC 1.10363</strain>
    </source>
</reference>
<protein>
    <submittedName>
        <fullName evidence="3">VWA domain-containing protein</fullName>
    </submittedName>
</protein>
<dbReference type="PANTHER" id="PTHR39338">
    <property type="entry name" value="BLL5662 PROTEIN-RELATED"/>
    <property type="match status" value="1"/>
</dbReference>
<comment type="caution">
    <text evidence="3">The sequence shown here is derived from an EMBL/GenBank/DDBJ whole genome shotgun (WGS) entry which is preliminary data.</text>
</comment>
<dbReference type="InterPro" id="IPR002035">
    <property type="entry name" value="VWF_A"/>
</dbReference>
<dbReference type="Pfam" id="PF05762">
    <property type="entry name" value="VWA_CoxE"/>
    <property type="match status" value="1"/>
</dbReference>
<feature type="region of interest" description="Disordered" evidence="1">
    <location>
        <begin position="102"/>
        <end position="154"/>
    </location>
</feature>
<dbReference type="InterPro" id="IPR036465">
    <property type="entry name" value="vWFA_dom_sf"/>
</dbReference>
<gene>
    <name evidence="3" type="ORF">ACFOYW_13040</name>
</gene>
<dbReference type="Proteomes" id="UP001595900">
    <property type="component" value="Unassembled WGS sequence"/>
</dbReference>
<dbReference type="EMBL" id="JBHSCN010000005">
    <property type="protein sequence ID" value="MFC4244299.1"/>
    <property type="molecule type" value="Genomic_DNA"/>
</dbReference>
<dbReference type="InterPro" id="IPR008912">
    <property type="entry name" value="Uncharacterised_CoxE"/>
</dbReference>
<dbReference type="CDD" id="cd00198">
    <property type="entry name" value="vWFA"/>
    <property type="match status" value="1"/>
</dbReference>
<evidence type="ECO:0000256" key="1">
    <source>
        <dbReference type="SAM" id="MobiDB-lite"/>
    </source>
</evidence>
<accession>A0ABV8QAP0</accession>
<keyword evidence="4" id="KW-1185">Reference proteome</keyword>
<organism evidence="3 4">
    <name type="scientific">Gryllotalpicola reticulitermitis</name>
    <dbReference type="NCBI Taxonomy" id="1184153"/>
    <lineage>
        <taxon>Bacteria</taxon>
        <taxon>Bacillati</taxon>
        <taxon>Actinomycetota</taxon>
        <taxon>Actinomycetes</taxon>
        <taxon>Micrococcales</taxon>
        <taxon>Microbacteriaceae</taxon>
        <taxon>Gryllotalpicola</taxon>
    </lineage>
</organism>
<evidence type="ECO:0000313" key="4">
    <source>
        <dbReference type="Proteomes" id="UP001595900"/>
    </source>
</evidence>
<evidence type="ECO:0000259" key="2">
    <source>
        <dbReference type="SMART" id="SM00327"/>
    </source>
</evidence>
<name>A0ABV8QAP0_9MICO</name>
<proteinExistence type="predicted"/>
<feature type="compositionally biased region" description="Pro residues" evidence="1">
    <location>
        <begin position="127"/>
        <end position="144"/>
    </location>
</feature>
<dbReference type="SUPFAM" id="SSF53300">
    <property type="entry name" value="vWA-like"/>
    <property type="match status" value="1"/>
</dbReference>